<evidence type="ECO:0000313" key="4">
    <source>
        <dbReference type="EMBL" id="KAH1089693.1"/>
    </source>
</evidence>
<keyword evidence="3" id="KW-0503">Monooxygenase</keyword>
<dbReference type="AlphaFoldDB" id="A0A9D4A5A4"/>
<keyword evidence="2 3" id="KW-0349">Heme</keyword>
<dbReference type="InterPro" id="IPR002401">
    <property type="entry name" value="Cyt_P450_E_grp-I"/>
</dbReference>
<name>A0A9D4A5A4_9ROSI</name>
<feature type="binding site" description="axial binding residue" evidence="2">
    <location>
        <position position="206"/>
    </location>
    <ligand>
        <name>heme</name>
        <dbReference type="ChEBI" id="CHEBI:30413"/>
    </ligand>
    <ligandPart>
        <name>Fe</name>
        <dbReference type="ChEBI" id="CHEBI:18248"/>
    </ligandPart>
</feature>
<dbReference type="Proteomes" id="UP000828251">
    <property type="component" value="Unassembled WGS sequence"/>
</dbReference>
<evidence type="ECO:0000313" key="5">
    <source>
        <dbReference type="Proteomes" id="UP000828251"/>
    </source>
</evidence>
<comment type="caution">
    <text evidence="4">The sequence shown here is derived from an EMBL/GenBank/DDBJ whole genome shotgun (WGS) entry which is preliminary data.</text>
</comment>
<proteinExistence type="inferred from homology"/>
<sequence length="263" mass="29417">MKIQDLNSTLLTCGTLWIGFHARSLACVLTNTTWKKCLDMGYKTHRCIGEPEIRLDIIGLKDVLFVAGTDTTSSTLEWAMAELLQNPQVLLKAKKELNQAIEKGKPIEESDINHLPYLQAIIKETFRMHPVVPLLLPRRADSDADLCGFKVPKGSQVLVNVWAIGRDPSIWENPNSFMPERFLGSEIDVKGRDFGLIPFGSGRRICPGLPLANRMLHLMLGSLINSFDWKLEDGISPNEINMEEKLAITVQMAESLRAIPVLV</sequence>
<dbReference type="SUPFAM" id="SSF48264">
    <property type="entry name" value="Cytochrome P450"/>
    <property type="match status" value="1"/>
</dbReference>
<dbReference type="Pfam" id="PF00067">
    <property type="entry name" value="p450"/>
    <property type="match status" value="1"/>
</dbReference>
<dbReference type="PRINTS" id="PR00385">
    <property type="entry name" value="P450"/>
</dbReference>
<dbReference type="InterPro" id="IPR036396">
    <property type="entry name" value="Cyt_P450_sf"/>
</dbReference>
<dbReference type="GO" id="GO:0004497">
    <property type="term" value="F:monooxygenase activity"/>
    <property type="evidence" value="ECO:0007669"/>
    <property type="project" value="UniProtKB-KW"/>
</dbReference>
<dbReference type="InterPro" id="IPR017972">
    <property type="entry name" value="Cyt_P450_CS"/>
</dbReference>
<evidence type="ECO:0008006" key="6">
    <source>
        <dbReference type="Google" id="ProtNLM"/>
    </source>
</evidence>
<comment type="similarity">
    <text evidence="1 3">Belongs to the cytochrome P450 family.</text>
</comment>
<evidence type="ECO:0000256" key="2">
    <source>
        <dbReference type="PIRSR" id="PIRSR602401-1"/>
    </source>
</evidence>
<dbReference type="InterPro" id="IPR001128">
    <property type="entry name" value="Cyt_P450"/>
</dbReference>
<dbReference type="PRINTS" id="PR00463">
    <property type="entry name" value="EP450I"/>
</dbReference>
<keyword evidence="5" id="KW-1185">Reference proteome</keyword>
<evidence type="ECO:0000256" key="3">
    <source>
        <dbReference type="RuleBase" id="RU000461"/>
    </source>
</evidence>
<dbReference type="OrthoDB" id="6764281at2759"/>
<dbReference type="GO" id="GO:0005506">
    <property type="term" value="F:iron ion binding"/>
    <property type="evidence" value="ECO:0007669"/>
    <property type="project" value="InterPro"/>
</dbReference>
<keyword evidence="2 3" id="KW-0479">Metal-binding</keyword>
<keyword evidence="3" id="KW-0560">Oxidoreductase</keyword>
<keyword evidence="2 3" id="KW-0408">Iron</keyword>
<protein>
    <recommendedName>
        <fullName evidence="6">Cytochrome P450</fullName>
    </recommendedName>
</protein>
<dbReference type="EMBL" id="JAIQCV010000006">
    <property type="protein sequence ID" value="KAH1089693.1"/>
    <property type="molecule type" value="Genomic_DNA"/>
</dbReference>
<accession>A0A9D4A5A4</accession>
<dbReference type="GO" id="GO:0020037">
    <property type="term" value="F:heme binding"/>
    <property type="evidence" value="ECO:0007669"/>
    <property type="project" value="InterPro"/>
</dbReference>
<dbReference type="PANTHER" id="PTHR47950:SF48">
    <property type="entry name" value="CYTOCHROME P450 FAMILY PROTEIN, EXPRESSED"/>
    <property type="match status" value="1"/>
</dbReference>
<dbReference type="PANTHER" id="PTHR47950">
    <property type="entry name" value="CYTOCHROME P450, FAMILY 76, SUBFAMILY C, POLYPEPTIDE 5-RELATED"/>
    <property type="match status" value="1"/>
</dbReference>
<organism evidence="4 5">
    <name type="scientific">Gossypium stocksii</name>
    <dbReference type="NCBI Taxonomy" id="47602"/>
    <lineage>
        <taxon>Eukaryota</taxon>
        <taxon>Viridiplantae</taxon>
        <taxon>Streptophyta</taxon>
        <taxon>Embryophyta</taxon>
        <taxon>Tracheophyta</taxon>
        <taxon>Spermatophyta</taxon>
        <taxon>Magnoliopsida</taxon>
        <taxon>eudicotyledons</taxon>
        <taxon>Gunneridae</taxon>
        <taxon>Pentapetalae</taxon>
        <taxon>rosids</taxon>
        <taxon>malvids</taxon>
        <taxon>Malvales</taxon>
        <taxon>Malvaceae</taxon>
        <taxon>Malvoideae</taxon>
        <taxon>Gossypium</taxon>
    </lineage>
</organism>
<evidence type="ECO:0000256" key="1">
    <source>
        <dbReference type="ARBA" id="ARBA00010617"/>
    </source>
</evidence>
<dbReference type="PROSITE" id="PS00086">
    <property type="entry name" value="CYTOCHROME_P450"/>
    <property type="match status" value="1"/>
</dbReference>
<dbReference type="GO" id="GO:0016705">
    <property type="term" value="F:oxidoreductase activity, acting on paired donors, with incorporation or reduction of molecular oxygen"/>
    <property type="evidence" value="ECO:0007669"/>
    <property type="project" value="InterPro"/>
</dbReference>
<reference evidence="4 5" key="1">
    <citation type="journal article" date="2021" name="Plant Biotechnol. J.">
        <title>Multi-omics assisted identification of the key and species-specific regulatory components of drought-tolerant mechanisms in Gossypium stocksii.</title>
        <authorList>
            <person name="Yu D."/>
            <person name="Ke L."/>
            <person name="Zhang D."/>
            <person name="Wu Y."/>
            <person name="Sun Y."/>
            <person name="Mei J."/>
            <person name="Sun J."/>
            <person name="Sun Y."/>
        </authorList>
    </citation>
    <scope>NUCLEOTIDE SEQUENCE [LARGE SCALE GENOMIC DNA]</scope>
    <source>
        <strain evidence="5">cv. E1</strain>
        <tissue evidence="4">Leaf</tissue>
    </source>
</reference>
<gene>
    <name evidence="4" type="ORF">J1N35_016950</name>
</gene>
<comment type="cofactor">
    <cofactor evidence="2">
        <name>heme</name>
        <dbReference type="ChEBI" id="CHEBI:30413"/>
    </cofactor>
</comment>
<dbReference type="FunFam" id="1.10.630.10:FF:000163">
    <property type="entry name" value="Geraniol 8-hydroxylase"/>
    <property type="match status" value="1"/>
</dbReference>
<dbReference type="Gene3D" id="1.10.630.10">
    <property type="entry name" value="Cytochrome P450"/>
    <property type="match status" value="1"/>
</dbReference>